<feature type="non-terminal residue" evidence="1">
    <location>
        <position position="1"/>
    </location>
</feature>
<dbReference type="InParanoid" id="A0A2H3D9X5"/>
<sequence length="104" mass="11677">CRARFPHKLYSTTQVDADSGALNIKKREPWINTFTPELTYVMHCNTDVTSLSSGTAIKAVVLYISNYITKSSLKTHVVFDVICDIFAKSTDVLQSHLPEKEKAQ</sequence>
<dbReference type="OMA" id="SILHRRW"/>
<proteinExistence type="predicted"/>
<evidence type="ECO:0000313" key="2">
    <source>
        <dbReference type="Proteomes" id="UP000217790"/>
    </source>
</evidence>
<gene>
    <name evidence="1" type="ORF">ARMGADRAFT_872141</name>
</gene>
<feature type="non-terminal residue" evidence="1">
    <location>
        <position position="104"/>
    </location>
</feature>
<reference evidence="2" key="1">
    <citation type="journal article" date="2017" name="Nat. Ecol. Evol.">
        <title>Genome expansion and lineage-specific genetic innovations in the forest pathogenic fungi Armillaria.</title>
        <authorList>
            <person name="Sipos G."/>
            <person name="Prasanna A.N."/>
            <person name="Walter M.C."/>
            <person name="O'Connor E."/>
            <person name="Balint B."/>
            <person name="Krizsan K."/>
            <person name="Kiss B."/>
            <person name="Hess J."/>
            <person name="Varga T."/>
            <person name="Slot J."/>
            <person name="Riley R."/>
            <person name="Boka B."/>
            <person name="Rigling D."/>
            <person name="Barry K."/>
            <person name="Lee J."/>
            <person name="Mihaltcheva S."/>
            <person name="LaButti K."/>
            <person name="Lipzen A."/>
            <person name="Waldron R."/>
            <person name="Moloney N.M."/>
            <person name="Sperisen C."/>
            <person name="Kredics L."/>
            <person name="Vagvoelgyi C."/>
            <person name="Patrignani A."/>
            <person name="Fitzpatrick D."/>
            <person name="Nagy I."/>
            <person name="Doyle S."/>
            <person name="Anderson J.B."/>
            <person name="Grigoriev I.V."/>
            <person name="Gueldener U."/>
            <person name="Muensterkoetter M."/>
            <person name="Nagy L.G."/>
        </authorList>
    </citation>
    <scope>NUCLEOTIDE SEQUENCE [LARGE SCALE GENOMIC DNA]</scope>
    <source>
        <strain evidence="2">Ar21-2</strain>
    </source>
</reference>
<organism evidence="1 2">
    <name type="scientific">Armillaria gallica</name>
    <name type="common">Bulbous honey fungus</name>
    <name type="synonym">Armillaria bulbosa</name>
    <dbReference type="NCBI Taxonomy" id="47427"/>
    <lineage>
        <taxon>Eukaryota</taxon>
        <taxon>Fungi</taxon>
        <taxon>Dikarya</taxon>
        <taxon>Basidiomycota</taxon>
        <taxon>Agaricomycotina</taxon>
        <taxon>Agaricomycetes</taxon>
        <taxon>Agaricomycetidae</taxon>
        <taxon>Agaricales</taxon>
        <taxon>Marasmiineae</taxon>
        <taxon>Physalacriaceae</taxon>
        <taxon>Armillaria</taxon>
    </lineage>
</organism>
<evidence type="ECO:0000313" key="1">
    <source>
        <dbReference type="EMBL" id="PBK85073.1"/>
    </source>
</evidence>
<dbReference type="EMBL" id="KZ293693">
    <property type="protein sequence ID" value="PBK85073.1"/>
    <property type="molecule type" value="Genomic_DNA"/>
</dbReference>
<dbReference type="OrthoDB" id="3229882at2759"/>
<accession>A0A2H3D9X5</accession>
<dbReference type="AlphaFoldDB" id="A0A2H3D9X5"/>
<protein>
    <submittedName>
        <fullName evidence="1">Uncharacterized protein</fullName>
    </submittedName>
</protein>
<name>A0A2H3D9X5_ARMGA</name>
<keyword evidence="2" id="KW-1185">Reference proteome</keyword>
<dbReference type="Proteomes" id="UP000217790">
    <property type="component" value="Unassembled WGS sequence"/>
</dbReference>